<evidence type="ECO:0000256" key="2">
    <source>
        <dbReference type="ARBA" id="ARBA00023110"/>
    </source>
</evidence>
<dbReference type="PANTHER" id="PTHR45625">
    <property type="entry name" value="PEPTIDYL-PROLYL CIS-TRANS ISOMERASE-RELATED"/>
    <property type="match status" value="1"/>
</dbReference>
<evidence type="ECO:0000256" key="1">
    <source>
        <dbReference type="ARBA" id="ARBA00013194"/>
    </source>
</evidence>
<dbReference type="RefSeq" id="WP_189642660.1">
    <property type="nucleotide sequence ID" value="NZ_BNAL01000010.1"/>
</dbReference>
<dbReference type="PROSITE" id="PS50072">
    <property type="entry name" value="CSA_PPIASE_2"/>
    <property type="match status" value="1"/>
</dbReference>
<keyword evidence="3 6" id="KW-0413">Isomerase</keyword>
<accession>A0ABQ3K240</accession>
<evidence type="ECO:0000256" key="3">
    <source>
        <dbReference type="ARBA" id="ARBA00023235"/>
    </source>
</evidence>
<comment type="caution">
    <text evidence="6">The sequence shown here is derived from an EMBL/GenBank/DDBJ whole genome shotgun (WGS) entry which is preliminary data.</text>
</comment>
<feature type="domain" description="PPIase cyclophilin-type" evidence="5">
    <location>
        <begin position="56"/>
        <end position="259"/>
    </location>
</feature>
<gene>
    <name evidence="6" type="ORF">GCM10017783_10810</name>
</gene>
<organism evidence="6 7">
    <name type="scientific">Deinococcus piscis</name>
    <dbReference type="NCBI Taxonomy" id="394230"/>
    <lineage>
        <taxon>Bacteria</taxon>
        <taxon>Thermotogati</taxon>
        <taxon>Deinococcota</taxon>
        <taxon>Deinococci</taxon>
        <taxon>Deinococcales</taxon>
        <taxon>Deinococcaceae</taxon>
        <taxon>Deinococcus</taxon>
    </lineage>
</organism>
<proteinExistence type="predicted"/>
<dbReference type="GO" id="GO:0016853">
    <property type="term" value="F:isomerase activity"/>
    <property type="evidence" value="ECO:0007669"/>
    <property type="project" value="UniProtKB-KW"/>
</dbReference>
<evidence type="ECO:0000313" key="6">
    <source>
        <dbReference type="EMBL" id="GHG00546.1"/>
    </source>
</evidence>
<dbReference type="EMBL" id="BNAL01000010">
    <property type="protein sequence ID" value="GHG00546.1"/>
    <property type="molecule type" value="Genomic_DNA"/>
</dbReference>
<evidence type="ECO:0000313" key="7">
    <source>
        <dbReference type="Proteomes" id="UP000632154"/>
    </source>
</evidence>
<feature type="chain" id="PRO_5046770372" description="peptidylprolyl isomerase" evidence="4">
    <location>
        <begin position="20"/>
        <end position="288"/>
    </location>
</feature>
<dbReference type="Pfam" id="PF00160">
    <property type="entry name" value="Pro_isomerase"/>
    <property type="match status" value="1"/>
</dbReference>
<dbReference type="SUPFAM" id="SSF50891">
    <property type="entry name" value="Cyclophilin-like"/>
    <property type="match status" value="1"/>
</dbReference>
<evidence type="ECO:0000259" key="5">
    <source>
        <dbReference type="PROSITE" id="PS50072"/>
    </source>
</evidence>
<dbReference type="Proteomes" id="UP000632154">
    <property type="component" value="Unassembled WGS sequence"/>
</dbReference>
<dbReference type="EC" id="5.2.1.8" evidence="1"/>
<feature type="signal peptide" evidence="4">
    <location>
        <begin position="1"/>
        <end position="19"/>
    </location>
</feature>
<dbReference type="PROSITE" id="PS00170">
    <property type="entry name" value="CSA_PPIASE_1"/>
    <property type="match status" value="1"/>
</dbReference>
<dbReference type="Gene3D" id="2.40.100.10">
    <property type="entry name" value="Cyclophilin-like"/>
    <property type="match status" value="1"/>
</dbReference>
<dbReference type="InterPro" id="IPR002130">
    <property type="entry name" value="Cyclophilin-type_PPIase_dom"/>
</dbReference>
<keyword evidence="2" id="KW-0697">Rotamase</keyword>
<dbReference type="PANTHER" id="PTHR45625:SF4">
    <property type="entry name" value="PEPTIDYLPROLYL ISOMERASE DOMAIN AND WD REPEAT-CONTAINING PROTEIN 1"/>
    <property type="match status" value="1"/>
</dbReference>
<name>A0ABQ3K240_9DEIO</name>
<dbReference type="InterPro" id="IPR044666">
    <property type="entry name" value="Cyclophilin_A-like"/>
</dbReference>
<reference evidence="7" key="1">
    <citation type="journal article" date="2019" name="Int. J. Syst. Evol. Microbiol.">
        <title>The Global Catalogue of Microorganisms (GCM) 10K type strain sequencing project: providing services to taxonomists for standard genome sequencing and annotation.</title>
        <authorList>
            <consortium name="The Broad Institute Genomics Platform"/>
            <consortium name="The Broad Institute Genome Sequencing Center for Infectious Disease"/>
            <person name="Wu L."/>
            <person name="Ma J."/>
        </authorList>
    </citation>
    <scope>NUCLEOTIDE SEQUENCE [LARGE SCALE GENOMIC DNA]</scope>
    <source>
        <strain evidence="7">CGMCC 1.18439</strain>
    </source>
</reference>
<dbReference type="InterPro" id="IPR020892">
    <property type="entry name" value="Cyclophilin-type_PPIase_CS"/>
</dbReference>
<protein>
    <recommendedName>
        <fullName evidence="1">peptidylprolyl isomerase</fullName>
        <ecNumber evidence="1">5.2.1.8</ecNumber>
    </recommendedName>
</protein>
<sequence length="288" mass="30899">MRKNLLSLVVALAAGWASAGGTEPAPTPEVSAPAAPAAAWLTLDPEHVLVIETSKGTMMVEMRPDLAPKAVERIKLLAREGVYDGLQFHRVIDLFVVQTGNPNNKDGGTSQYPNLEPEFSGRLATDTDWTQVTRSADANSGFLGSMPILTVSDTETRRRNVDNFQAWGAYCPGVAGMGRGDDIGSANSEIFFMRGASSFRLGLNYTAWGNTVIGEEVIRAVNAGEPPTQPDTMTRVRVLADLPAAERPTVQILDPDSATFQAQIAAKRAEKGADFSICDLKVPARLVQ</sequence>
<evidence type="ECO:0000256" key="4">
    <source>
        <dbReference type="SAM" id="SignalP"/>
    </source>
</evidence>
<dbReference type="InterPro" id="IPR029000">
    <property type="entry name" value="Cyclophilin-like_dom_sf"/>
</dbReference>
<keyword evidence="7" id="KW-1185">Reference proteome</keyword>
<keyword evidence="4" id="KW-0732">Signal</keyword>